<dbReference type="InterPro" id="IPR050763">
    <property type="entry name" value="ABC_transporter_ATP-binding"/>
</dbReference>
<evidence type="ECO:0000259" key="5">
    <source>
        <dbReference type="PROSITE" id="PS50893"/>
    </source>
</evidence>
<comment type="similarity">
    <text evidence="1">Belongs to the ABC transporter superfamily.</text>
</comment>
<dbReference type="Pfam" id="PF00005">
    <property type="entry name" value="ABC_tran"/>
    <property type="match status" value="1"/>
</dbReference>
<keyword evidence="4" id="KW-0067">ATP-binding</keyword>
<dbReference type="PROSITE" id="PS50893">
    <property type="entry name" value="ABC_TRANSPORTER_2"/>
    <property type="match status" value="1"/>
</dbReference>
<dbReference type="InterPro" id="IPR027417">
    <property type="entry name" value="P-loop_NTPase"/>
</dbReference>
<dbReference type="PANTHER" id="PTHR42711">
    <property type="entry name" value="ABC TRANSPORTER ATP-BINDING PROTEIN"/>
    <property type="match status" value="1"/>
</dbReference>
<dbReference type="AlphaFoldDB" id="A0A8J3N4J4"/>
<dbReference type="GO" id="GO:0005524">
    <property type="term" value="F:ATP binding"/>
    <property type="evidence" value="ECO:0007669"/>
    <property type="project" value="UniProtKB-KW"/>
</dbReference>
<dbReference type="InterPro" id="IPR003593">
    <property type="entry name" value="AAA+_ATPase"/>
</dbReference>
<feature type="domain" description="ABC transporter" evidence="5">
    <location>
        <begin position="14"/>
        <end position="242"/>
    </location>
</feature>
<dbReference type="Proteomes" id="UP000597444">
    <property type="component" value="Unassembled WGS sequence"/>
</dbReference>
<gene>
    <name evidence="6" type="ORF">KSF_083200</name>
</gene>
<reference evidence="6" key="1">
    <citation type="submission" date="2020-10" db="EMBL/GenBank/DDBJ databases">
        <title>Taxonomic study of unclassified bacteria belonging to the class Ktedonobacteria.</title>
        <authorList>
            <person name="Yabe S."/>
            <person name="Wang C.M."/>
            <person name="Zheng Y."/>
            <person name="Sakai Y."/>
            <person name="Cavaletti L."/>
            <person name="Monciardini P."/>
            <person name="Donadio S."/>
        </authorList>
    </citation>
    <scope>NUCLEOTIDE SEQUENCE</scope>
    <source>
        <strain evidence="6">ID150040</strain>
    </source>
</reference>
<evidence type="ECO:0000256" key="3">
    <source>
        <dbReference type="ARBA" id="ARBA00022741"/>
    </source>
</evidence>
<dbReference type="InterPro" id="IPR003439">
    <property type="entry name" value="ABC_transporter-like_ATP-bd"/>
</dbReference>
<evidence type="ECO:0000256" key="1">
    <source>
        <dbReference type="ARBA" id="ARBA00005417"/>
    </source>
</evidence>
<keyword evidence="3" id="KW-0547">Nucleotide-binding</keyword>
<name>A0A8J3N4J4_9CHLR</name>
<sequence>MSTRIQPFKGADAVHFDAVTCQIGTRTILDRISLTMKRGAITGVLGPNGAGKTTLLSSITGLRRPSAGTITVFNENLPERSNKLRQRIGVVFQETALYDELTTFENLSFAASLYTVARPKDRIAEVLELLSLSDRTHERARNLSGGLRRRVAIARALLHAPDLLIIDEPTLGVDVEARHAIWSHLRFLKASGTTVVVSTNYLDEALALCDTVAVLRTGQLLTCETPDKLVARAGSCLDVECEEQTGETITQALTGQHGILRIAQTPSGLSIFLNGKIVPDEIMRMVLQSATVSGFRVRGADLAEVFRSLEEVPS</sequence>
<dbReference type="SUPFAM" id="SSF52540">
    <property type="entry name" value="P-loop containing nucleoside triphosphate hydrolases"/>
    <property type="match status" value="1"/>
</dbReference>
<proteinExistence type="inferred from homology"/>
<evidence type="ECO:0000313" key="7">
    <source>
        <dbReference type="Proteomes" id="UP000597444"/>
    </source>
</evidence>
<dbReference type="GO" id="GO:0016887">
    <property type="term" value="F:ATP hydrolysis activity"/>
    <property type="evidence" value="ECO:0007669"/>
    <property type="project" value="InterPro"/>
</dbReference>
<dbReference type="CDD" id="cd03230">
    <property type="entry name" value="ABC_DR_subfamily_A"/>
    <property type="match status" value="1"/>
</dbReference>
<dbReference type="RefSeq" id="WP_220209029.1">
    <property type="nucleotide sequence ID" value="NZ_BNJK01000002.1"/>
</dbReference>
<dbReference type="EMBL" id="BNJK01000002">
    <property type="protein sequence ID" value="GHO98272.1"/>
    <property type="molecule type" value="Genomic_DNA"/>
</dbReference>
<dbReference type="PANTHER" id="PTHR42711:SF5">
    <property type="entry name" value="ABC TRANSPORTER ATP-BINDING PROTEIN NATA"/>
    <property type="match status" value="1"/>
</dbReference>
<dbReference type="Gene3D" id="3.40.50.300">
    <property type="entry name" value="P-loop containing nucleotide triphosphate hydrolases"/>
    <property type="match status" value="1"/>
</dbReference>
<comment type="caution">
    <text evidence="6">The sequence shown here is derived from an EMBL/GenBank/DDBJ whole genome shotgun (WGS) entry which is preliminary data.</text>
</comment>
<evidence type="ECO:0000256" key="2">
    <source>
        <dbReference type="ARBA" id="ARBA00022448"/>
    </source>
</evidence>
<evidence type="ECO:0000256" key="4">
    <source>
        <dbReference type="ARBA" id="ARBA00022840"/>
    </source>
</evidence>
<keyword evidence="7" id="KW-1185">Reference proteome</keyword>
<organism evidence="6 7">
    <name type="scientific">Reticulibacter mediterranei</name>
    <dbReference type="NCBI Taxonomy" id="2778369"/>
    <lineage>
        <taxon>Bacteria</taxon>
        <taxon>Bacillati</taxon>
        <taxon>Chloroflexota</taxon>
        <taxon>Ktedonobacteria</taxon>
        <taxon>Ktedonobacterales</taxon>
        <taxon>Reticulibacteraceae</taxon>
        <taxon>Reticulibacter</taxon>
    </lineage>
</organism>
<keyword evidence="2" id="KW-0813">Transport</keyword>
<accession>A0A8J3N4J4</accession>
<dbReference type="SMART" id="SM00382">
    <property type="entry name" value="AAA"/>
    <property type="match status" value="1"/>
</dbReference>
<protein>
    <recommendedName>
        <fullName evidence="5">ABC transporter domain-containing protein</fullName>
    </recommendedName>
</protein>
<evidence type="ECO:0000313" key="6">
    <source>
        <dbReference type="EMBL" id="GHO98272.1"/>
    </source>
</evidence>